<reference evidence="5 6" key="1">
    <citation type="submission" date="2022-09" db="EMBL/GenBank/DDBJ databases">
        <authorList>
            <person name="Han X.L."/>
            <person name="Wang Q."/>
            <person name="Lu T."/>
        </authorList>
    </citation>
    <scope>NUCLEOTIDE SEQUENCE [LARGE SCALE GENOMIC DNA]</scope>
    <source>
        <strain evidence="5 6">WQ 127069</strain>
    </source>
</reference>
<dbReference type="InterPro" id="IPR036390">
    <property type="entry name" value="WH_DNA-bd_sf"/>
</dbReference>
<comment type="caution">
    <text evidence="5">The sequence shown here is derived from an EMBL/GenBank/DDBJ whole genome shotgun (WGS) entry which is preliminary data.</text>
</comment>
<dbReference type="InterPro" id="IPR019888">
    <property type="entry name" value="Tscrpt_reg_AsnC-like"/>
</dbReference>
<evidence type="ECO:0000259" key="4">
    <source>
        <dbReference type="PROSITE" id="PS50956"/>
    </source>
</evidence>
<dbReference type="SUPFAM" id="SSF46785">
    <property type="entry name" value="Winged helix' DNA-binding domain"/>
    <property type="match status" value="1"/>
</dbReference>
<feature type="domain" description="HTH asnC-type" evidence="4">
    <location>
        <begin position="6"/>
        <end position="67"/>
    </location>
</feature>
<keyword evidence="3" id="KW-0804">Transcription</keyword>
<evidence type="ECO:0000256" key="3">
    <source>
        <dbReference type="ARBA" id="ARBA00023163"/>
    </source>
</evidence>
<proteinExistence type="predicted"/>
<gene>
    <name evidence="5" type="ORF">OB236_15350</name>
</gene>
<sequence>MNTYTIDDVDLLILECLLEKATRTHKEIGQIVHLTGQAVGARVRKLEELGVIEGYTLKWNPEKIGKSLHGLITVYMKSTVSHQTFQDFVQRDSRVQEVHRITGEGCYWLRIFVDDNMRLNEFLDDLLNYGNYRLSLSIGRIK</sequence>
<dbReference type="InterPro" id="IPR000485">
    <property type="entry name" value="AsnC-type_HTH_dom"/>
</dbReference>
<dbReference type="Pfam" id="PF01037">
    <property type="entry name" value="AsnC_trans_reg"/>
    <property type="match status" value="1"/>
</dbReference>
<protein>
    <submittedName>
        <fullName evidence="5">Lrp/AsnC family transcriptional regulator</fullName>
    </submittedName>
</protein>
<dbReference type="InterPro" id="IPR036388">
    <property type="entry name" value="WH-like_DNA-bd_sf"/>
</dbReference>
<keyword evidence="1" id="KW-0805">Transcription regulation</keyword>
<dbReference type="InterPro" id="IPR011008">
    <property type="entry name" value="Dimeric_a/b-barrel"/>
</dbReference>
<dbReference type="Pfam" id="PF13404">
    <property type="entry name" value="HTH_AsnC-type"/>
    <property type="match status" value="1"/>
</dbReference>
<name>A0ABT2UHW4_9BACL</name>
<dbReference type="Proteomes" id="UP001652445">
    <property type="component" value="Unassembled WGS sequence"/>
</dbReference>
<keyword evidence="6" id="KW-1185">Reference proteome</keyword>
<evidence type="ECO:0000256" key="1">
    <source>
        <dbReference type="ARBA" id="ARBA00023015"/>
    </source>
</evidence>
<dbReference type="SMART" id="SM00344">
    <property type="entry name" value="HTH_ASNC"/>
    <property type="match status" value="1"/>
</dbReference>
<dbReference type="PROSITE" id="PS50956">
    <property type="entry name" value="HTH_ASNC_2"/>
    <property type="match status" value="1"/>
</dbReference>
<dbReference type="RefSeq" id="WP_262684753.1">
    <property type="nucleotide sequence ID" value="NZ_JAOQIO010000052.1"/>
</dbReference>
<organism evidence="5 6">
    <name type="scientific">Paenibacillus baimaensis</name>
    <dbReference type="NCBI Taxonomy" id="2982185"/>
    <lineage>
        <taxon>Bacteria</taxon>
        <taxon>Bacillati</taxon>
        <taxon>Bacillota</taxon>
        <taxon>Bacilli</taxon>
        <taxon>Bacillales</taxon>
        <taxon>Paenibacillaceae</taxon>
        <taxon>Paenibacillus</taxon>
    </lineage>
</organism>
<dbReference type="SUPFAM" id="SSF54909">
    <property type="entry name" value="Dimeric alpha+beta barrel"/>
    <property type="match status" value="1"/>
</dbReference>
<evidence type="ECO:0000313" key="6">
    <source>
        <dbReference type="Proteomes" id="UP001652445"/>
    </source>
</evidence>
<dbReference type="EMBL" id="JAOQIO010000052">
    <property type="protein sequence ID" value="MCU6793482.1"/>
    <property type="molecule type" value="Genomic_DNA"/>
</dbReference>
<dbReference type="PANTHER" id="PTHR30154">
    <property type="entry name" value="LEUCINE-RESPONSIVE REGULATORY PROTEIN"/>
    <property type="match status" value="1"/>
</dbReference>
<dbReference type="Gene3D" id="3.30.70.920">
    <property type="match status" value="1"/>
</dbReference>
<keyword evidence="2" id="KW-0238">DNA-binding</keyword>
<evidence type="ECO:0000256" key="2">
    <source>
        <dbReference type="ARBA" id="ARBA00023125"/>
    </source>
</evidence>
<dbReference type="Gene3D" id="1.10.10.10">
    <property type="entry name" value="Winged helix-like DNA-binding domain superfamily/Winged helix DNA-binding domain"/>
    <property type="match status" value="1"/>
</dbReference>
<dbReference type="PANTHER" id="PTHR30154:SF55">
    <property type="entry name" value="HTH-TYPE TRANSCRIPTIONAL REGULATOR LRPB"/>
    <property type="match status" value="1"/>
</dbReference>
<dbReference type="InterPro" id="IPR019887">
    <property type="entry name" value="Tscrpt_reg_AsnC/Lrp_C"/>
</dbReference>
<accession>A0ABT2UHW4</accession>
<evidence type="ECO:0000313" key="5">
    <source>
        <dbReference type="EMBL" id="MCU6793482.1"/>
    </source>
</evidence>
<dbReference type="PRINTS" id="PR00033">
    <property type="entry name" value="HTHASNC"/>
</dbReference>